<feature type="region of interest" description="Disordered" evidence="2">
    <location>
        <begin position="259"/>
        <end position="297"/>
    </location>
</feature>
<feature type="compositionally biased region" description="Polar residues" evidence="2">
    <location>
        <begin position="618"/>
        <end position="627"/>
    </location>
</feature>
<feature type="region of interest" description="Disordered" evidence="2">
    <location>
        <begin position="474"/>
        <end position="595"/>
    </location>
</feature>
<feature type="region of interest" description="Disordered" evidence="2">
    <location>
        <begin position="890"/>
        <end position="920"/>
    </location>
</feature>
<reference evidence="4" key="1">
    <citation type="journal article" date="2023" name="PhytoFront">
        <title>Draft Genome Resources of Seven Strains of Tilletia horrida, Causal Agent of Kernel Smut of Rice.</title>
        <authorList>
            <person name="Khanal S."/>
            <person name="Antony Babu S."/>
            <person name="Zhou X.G."/>
        </authorList>
    </citation>
    <scope>NUCLEOTIDE SEQUENCE</scope>
    <source>
        <strain evidence="4">TX6</strain>
    </source>
</reference>
<dbReference type="AlphaFoldDB" id="A0AAN6GLE1"/>
<dbReference type="InterPro" id="IPR052436">
    <property type="entry name" value="LTO1_adapter"/>
</dbReference>
<dbReference type="InterPro" id="IPR019191">
    <property type="entry name" value="Essential_protein_Yae1_N"/>
</dbReference>
<dbReference type="Pfam" id="PF09811">
    <property type="entry name" value="Yae1_N"/>
    <property type="match status" value="1"/>
</dbReference>
<keyword evidence="5" id="KW-1185">Reference proteome</keyword>
<feature type="compositionally biased region" description="Low complexity" evidence="2">
    <location>
        <begin position="570"/>
        <end position="595"/>
    </location>
</feature>
<dbReference type="Gene3D" id="3.30.70.330">
    <property type="match status" value="1"/>
</dbReference>
<evidence type="ECO:0000313" key="5">
    <source>
        <dbReference type="Proteomes" id="UP001176517"/>
    </source>
</evidence>
<dbReference type="InterPro" id="IPR035979">
    <property type="entry name" value="RBD_domain_sf"/>
</dbReference>
<comment type="similarity">
    <text evidence="1">Belongs to the LTO1 family.</text>
</comment>
<feature type="compositionally biased region" description="Polar residues" evidence="2">
    <location>
        <begin position="34"/>
        <end position="51"/>
    </location>
</feature>
<feature type="region of interest" description="Disordered" evidence="2">
    <location>
        <begin position="1"/>
        <end position="152"/>
    </location>
</feature>
<dbReference type="PANTHER" id="PTHR28532:SF1">
    <property type="entry name" value="ORAL CANCER OVEREXPRESSED 1"/>
    <property type="match status" value="1"/>
</dbReference>
<gene>
    <name evidence="4" type="ORF">OC846_005427</name>
</gene>
<comment type="caution">
    <text evidence="4">The sequence shown here is derived from an EMBL/GenBank/DDBJ whole genome shotgun (WGS) entry which is preliminary data.</text>
</comment>
<feature type="compositionally biased region" description="Polar residues" evidence="2">
    <location>
        <begin position="973"/>
        <end position="992"/>
    </location>
</feature>
<evidence type="ECO:0000256" key="1">
    <source>
        <dbReference type="ARBA" id="ARBA00038090"/>
    </source>
</evidence>
<evidence type="ECO:0000313" key="4">
    <source>
        <dbReference type="EMBL" id="KAK0546041.1"/>
    </source>
</evidence>
<dbReference type="GO" id="GO:0003676">
    <property type="term" value="F:nucleic acid binding"/>
    <property type="evidence" value="ECO:0007669"/>
    <property type="project" value="InterPro"/>
</dbReference>
<proteinExistence type="inferred from homology"/>
<feature type="compositionally biased region" description="Polar residues" evidence="2">
    <location>
        <begin position="114"/>
        <end position="123"/>
    </location>
</feature>
<feature type="region of interest" description="Disordered" evidence="2">
    <location>
        <begin position="966"/>
        <end position="992"/>
    </location>
</feature>
<evidence type="ECO:0000256" key="2">
    <source>
        <dbReference type="SAM" id="MobiDB-lite"/>
    </source>
</evidence>
<evidence type="ECO:0000259" key="3">
    <source>
        <dbReference type="Pfam" id="PF09811"/>
    </source>
</evidence>
<protein>
    <recommendedName>
        <fullName evidence="3">Essential protein Yae1 N-terminal domain-containing protein</fullName>
    </recommendedName>
</protein>
<sequence>MQQPVSHLSQSPLPNLPPQPKGFSAQQHAIYLNLPSQISGPSTAPPSNSGDASALQSPSAHPAHPHQSSPPLSIPSAPEHHFGMPPPPPSTTFTSNAPQHPSLASGPTYPGPSQPTETRNNMHSFEPEYSAPQHPFGSNSGNVLAAAGPPRTLPNFNNAQGSFPLHPPPFSGPIQEADFPLGSAPGEDIRARIPLDLAAHFSASSLNGPMPGLPASGSLSPRSLLELHQQQLQLQRAMAAQVAAGGSVGGPALPGLSGSADVGKFGGQDFGPHRLAPSGPTGPGQGPPLQRPSSSAGRALAGALAGHGFMGLGHGGPSMGPLSGPPPSIPNGNNGPEEITTVFIVGFPDDMTEREFNNMFLFARGFEASTLKVPPSMGSGNGTGAGGPYNVVNLQGPGTSGLDPAFGGPGDDPYSFGGPNMGGPGAQGLGRGRDLKQMIGFAKFRTRAEALAARDALNGRKIDPERGNVIKTEMAKKNLHTKQRAPAPTNPPPQGSGPAGPSNVNGHLTYGGGLEGDFNSSERVLRQNDLSGGAGFGNLTGPPSAQMGAGPFHNNSEPWPPLRNISPATLASLSQHHSQGLLQQQARTQQEQTGQMPGRNELLHNLSQGRANGHTAEEQSGSRTSPESVGRGEGWPSSRGPLDYLPNDLEASLHESLRSPSPLRGEGPFAPFASNARHAPPGPRPRTNQGAPDASRTAGHHNGGILPPRLNPSHEHHQRSGGQPVTGGYDDLRSPMSPDQFAAFPAGQRSLGYPGPLGPGQRNTSPPQNEGLQTAAGLGNLNRGILSPPAALDMDALTSLEDSAYQRGYAGGHDHGKLHGTFEGRQLGREKGYEIWDEVGYYEGVAQFWQTALDQAANDPNTNSRRLGRQRLQLGELQRFINAFPQVNRSAEEDGGASGSLRNQATNTDGSARVDDPLKDPSALDITTLIEHIRARFKITASLLGIPPKFAQQQQQTVLENSAAANTTSTNTQPNGVNAGGNPSRSHQLANGQIIDTQQLGF</sequence>
<feature type="compositionally biased region" description="Polar residues" evidence="2">
    <location>
        <begin position="761"/>
        <end position="772"/>
    </location>
</feature>
<feature type="region of interest" description="Disordered" evidence="2">
    <location>
        <begin position="311"/>
        <end position="337"/>
    </location>
</feature>
<dbReference type="SUPFAM" id="SSF54928">
    <property type="entry name" value="RNA-binding domain, RBD"/>
    <property type="match status" value="1"/>
</dbReference>
<dbReference type="InterPro" id="IPR012677">
    <property type="entry name" value="Nucleotide-bd_a/b_plait_sf"/>
</dbReference>
<dbReference type="Proteomes" id="UP001176517">
    <property type="component" value="Unassembled WGS sequence"/>
</dbReference>
<feature type="region of interest" description="Disordered" evidence="2">
    <location>
        <begin position="611"/>
        <end position="775"/>
    </location>
</feature>
<feature type="domain" description="Essential protein Yae1 N-terminal" evidence="3">
    <location>
        <begin position="808"/>
        <end position="846"/>
    </location>
</feature>
<organism evidence="4 5">
    <name type="scientific">Tilletia horrida</name>
    <dbReference type="NCBI Taxonomy" id="155126"/>
    <lineage>
        <taxon>Eukaryota</taxon>
        <taxon>Fungi</taxon>
        <taxon>Dikarya</taxon>
        <taxon>Basidiomycota</taxon>
        <taxon>Ustilaginomycotina</taxon>
        <taxon>Exobasidiomycetes</taxon>
        <taxon>Tilletiales</taxon>
        <taxon>Tilletiaceae</taxon>
        <taxon>Tilletia</taxon>
    </lineage>
</organism>
<name>A0AAN6GLE1_9BASI</name>
<feature type="compositionally biased region" description="Polar residues" evidence="2">
    <location>
        <begin position="900"/>
        <end position="910"/>
    </location>
</feature>
<dbReference type="PANTHER" id="PTHR28532">
    <property type="entry name" value="GEO13458P1"/>
    <property type="match status" value="1"/>
</dbReference>
<accession>A0AAN6GLE1</accession>
<dbReference type="EMBL" id="JAPDMZ010000207">
    <property type="protein sequence ID" value="KAK0546041.1"/>
    <property type="molecule type" value="Genomic_DNA"/>
</dbReference>
<feature type="compositionally biased region" description="Low complexity" evidence="2">
    <location>
        <begin position="52"/>
        <end position="71"/>
    </location>
</feature>